<feature type="region of interest" description="Disordered" evidence="1">
    <location>
        <begin position="1"/>
        <end position="21"/>
    </location>
</feature>
<organism evidence="2 3">
    <name type="scientific">Eutypa lata (strain UCR-EL1)</name>
    <name type="common">Grapevine dieback disease fungus</name>
    <name type="synonym">Eutypa armeniacae</name>
    <dbReference type="NCBI Taxonomy" id="1287681"/>
    <lineage>
        <taxon>Eukaryota</taxon>
        <taxon>Fungi</taxon>
        <taxon>Dikarya</taxon>
        <taxon>Ascomycota</taxon>
        <taxon>Pezizomycotina</taxon>
        <taxon>Sordariomycetes</taxon>
        <taxon>Xylariomycetidae</taxon>
        <taxon>Xylariales</taxon>
        <taxon>Diatrypaceae</taxon>
        <taxon>Eutypa</taxon>
    </lineage>
</organism>
<name>M7TLF2_EUTLA</name>
<dbReference type="STRING" id="1287681.M7TLF2"/>
<dbReference type="Proteomes" id="UP000012174">
    <property type="component" value="Unassembled WGS sequence"/>
</dbReference>
<protein>
    <submittedName>
        <fullName evidence="2">Putative udp-transferase protein</fullName>
    </submittedName>
</protein>
<keyword evidence="3" id="KW-1185">Reference proteome</keyword>
<feature type="compositionally biased region" description="Low complexity" evidence="1">
    <location>
        <begin position="1"/>
        <end position="19"/>
    </location>
</feature>
<proteinExistence type="predicted"/>
<evidence type="ECO:0000313" key="3">
    <source>
        <dbReference type="Proteomes" id="UP000012174"/>
    </source>
</evidence>
<feature type="compositionally biased region" description="Low complexity" evidence="1">
    <location>
        <begin position="42"/>
        <end position="54"/>
    </location>
</feature>
<sequence length="258" mass="28432">MISEVPATTPNAQQPAAPTDNRDYRLTFKARTEEIASTMGNATTNTATNNTAAASEISRQPAPTPALDATTPQTATAHEPPPYWETARNHRGEGQGGGEEEEEHEAECHPFWTAWSDMARGIGLLITGPLKIPFVFGHGLAKILWYIPVLYGDDTIWDWPNITGFPNSCKASLDSLWYGLLNGLTDWLVLPYKGAKKEGVAGFFKGFFKGIANIVFKPAAGCAGFAFHPFFGIYKEASKFKFIIRHERRSRKKLESPV</sequence>
<gene>
    <name evidence="2" type="ORF">UCREL1_5425</name>
</gene>
<feature type="compositionally biased region" description="Low complexity" evidence="1">
    <location>
        <begin position="65"/>
        <end position="77"/>
    </location>
</feature>
<reference evidence="3" key="1">
    <citation type="journal article" date="2013" name="Genome Announc.">
        <title>Draft genome sequence of the grapevine dieback fungus Eutypa lata UCR-EL1.</title>
        <authorList>
            <person name="Blanco-Ulate B."/>
            <person name="Rolshausen P.E."/>
            <person name="Cantu D."/>
        </authorList>
    </citation>
    <scope>NUCLEOTIDE SEQUENCE [LARGE SCALE GENOMIC DNA]</scope>
    <source>
        <strain evidence="3">UCR-EL1</strain>
    </source>
</reference>
<accession>M7TLF2</accession>
<feature type="region of interest" description="Disordered" evidence="1">
    <location>
        <begin position="42"/>
        <end position="103"/>
    </location>
</feature>
<keyword evidence="2" id="KW-0808">Transferase</keyword>
<dbReference type="AlphaFoldDB" id="M7TLF2"/>
<dbReference type="EMBL" id="KB706407">
    <property type="protein sequence ID" value="EMR67560.1"/>
    <property type="molecule type" value="Genomic_DNA"/>
</dbReference>
<evidence type="ECO:0000256" key="1">
    <source>
        <dbReference type="SAM" id="MobiDB-lite"/>
    </source>
</evidence>
<dbReference type="OrthoDB" id="428159at2759"/>
<evidence type="ECO:0000313" key="2">
    <source>
        <dbReference type="EMBL" id="EMR67560.1"/>
    </source>
</evidence>
<dbReference type="GO" id="GO:0016740">
    <property type="term" value="F:transferase activity"/>
    <property type="evidence" value="ECO:0007669"/>
    <property type="project" value="UniProtKB-KW"/>
</dbReference>
<dbReference type="HOGENOM" id="CLU_1077804_0_0_1"/>
<dbReference type="KEGG" id="ela:UCREL1_5425"/>